<evidence type="ECO:0000256" key="3">
    <source>
        <dbReference type="ARBA" id="ARBA00022692"/>
    </source>
</evidence>
<reference evidence="8 9" key="1">
    <citation type="submission" date="2024-01" db="EMBL/GenBank/DDBJ databases">
        <title>Comparative genomics of Cryptococcus and Kwoniella reveals pathogenesis evolution and contrasting modes of karyotype evolution via chromosome fusion or intercentromeric recombination.</title>
        <authorList>
            <person name="Coelho M.A."/>
            <person name="David-Palma M."/>
            <person name="Shea T."/>
            <person name="Bowers K."/>
            <person name="McGinley-Smith S."/>
            <person name="Mohammad A.W."/>
            <person name="Gnirke A."/>
            <person name="Yurkov A.M."/>
            <person name="Nowrousian M."/>
            <person name="Sun S."/>
            <person name="Cuomo C.A."/>
            <person name="Heitman J."/>
        </authorList>
    </citation>
    <scope>NUCLEOTIDE SEQUENCE [LARGE SCALE GENOMIC DNA]</scope>
    <source>
        <strain evidence="8">CBS 11374</strain>
    </source>
</reference>
<feature type="transmembrane region" description="Helical" evidence="6">
    <location>
        <begin position="48"/>
        <end position="67"/>
    </location>
</feature>
<keyword evidence="9" id="KW-1185">Reference proteome</keyword>
<dbReference type="PANTHER" id="PTHR10556">
    <property type="entry name" value="3-OXO-5-ALPHA-STEROID 4-DEHYDROGENASE"/>
    <property type="match status" value="1"/>
</dbReference>
<evidence type="ECO:0000256" key="4">
    <source>
        <dbReference type="ARBA" id="ARBA00022989"/>
    </source>
</evidence>
<protein>
    <recommendedName>
        <fullName evidence="7">3-oxo-5-alpha-steroid 4-dehydrogenase C-terminal domain-containing protein</fullName>
    </recommendedName>
</protein>
<dbReference type="PANTHER" id="PTHR10556:SF43">
    <property type="entry name" value="STEROID 5-ALPHA-REDUCTASE DET2"/>
    <property type="match status" value="1"/>
</dbReference>
<evidence type="ECO:0000259" key="7">
    <source>
        <dbReference type="Pfam" id="PF02544"/>
    </source>
</evidence>
<dbReference type="GeneID" id="87955577"/>
<dbReference type="PROSITE" id="PS50244">
    <property type="entry name" value="S5A_REDUCTASE"/>
    <property type="match status" value="1"/>
</dbReference>
<keyword evidence="5 6" id="KW-0472">Membrane</keyword>
<sequence>MLPPPTFFSTLITFHLFPLHAPITLYGLNAPFGRFASKTSRFNLNGNIAWAAAELVSPITFATTLLLNPHAPLNYPARILAGLYFAHYAHRAIFSPLILSPKRSPLHVIVALAMGVFNVFNGYLVASGLAFYPPDDKVSWKFWLGVFGWAVGFIGNVYHDEVLNDLRRPPSDRLVISHLPEDDDPKSGKYKVPRGGLFNLVSFPNYLSEWIEWTCFAIAASSSPIISLPSLTRLSLQPGLGRWISTIWWPSHLLHPAWMFVLAEISSMLPRALKGHEWYQEKLDNYPKNRKAVIPGML</sequence>
<dbReference type="RefSeq" id="XP_062791227.1">
    <property type="nucleotide sequence ID" value="XM_062935176.1"/>
</dbReference>
<keyword evidence="4 6" id="KW-1133">Transmembrane helix</keyword>
<feature type="transmembrane region" description="Helical" evidence="6">
    <location>
        <begin position="138"/>
        <end position="158"/>
    </location>
</feature>
<feature type="transmembrane region" description="Helical" evidence="6">
    <location>
        <begin position="79"/>
        <end position="99"/>
    </location>
</feature>
<dbReference type="InterPro" id="IPR001104">
    <property type="entry name" value="3-oxo-5_a-steroid_4-DH_C"/>
</dbReference>
<gene>
    <name evidence="8" type="ORF">IL334_003446</name>
</gene>
<evidence type="ECO:0000313" key="8">
    <source>
        <dbReference type="EMBL" id="WRT66487.1"/>
    </source>
</evidence>
<dbReference type="EMBL" id="CP141884">
    <property type="protein sequence ID" value="WRT66487.1"/>
    <property type="molecule type" value="Genomic_DNA"/>
</dbReference>
<keyword evidence="3 6" id="KW-0812">Transmembrane</keyword>
<comment type="subcellular location">
    <subcellularLocation>
        <location evidence="1">Membrane</location>
        <topology evidence="1">Multi-pass membrane protein</topology>
    </subcellularLocation>
</comment>
<evidence type="ECO:0000256" key="5">
    <source>
        <dbReference type="ARBA" id="ARBA00023136"/>
    </source>
</evidence>
<feature type="domain" description="3-oxo-5-alpha-steroid 4-dehydrogenase C-terminal" evidence="7">
    <location>
        <begin position="108"/>
        <end position="224"/>
    </location>
</feature>
<accession>A0ABZ1CXK9</accession>
<dbReference type="Pfam" id="PF02544">
    <property type="entry name" value="Steroid_dh"/>
    <property type="match status" value="2"/>
</dbReference>
<feature type="transmembrane region" description="Helical" evidence="6">
    <location>
        <begin position="6"/>
        <end position="28"/>
    </location>
</feature>
<feature type="domain" description="3-oxo-5-alpha-steroid 4-dehydrogenase C-terminal" evidence="7">
    <location>
        <begin position="255"/>
        <end position="297"/>
    </location>
</feature>
<comment type="similarity">
    <text evidence="2">Belongs to the steroid 5-alpha reductase family.</text>
</comment>
<organism evidence="8 9">
    <name type="scientific">Kwoniella shivajii</name>
    <dbReference type="NCBI Taxonomy" id="564305"/>
    <lineage>
        <taxon>Eukaryota</taxon>
        <taxon>Fungi</taxon>
        <taxon>Dikarya</taxon>
        <taxon>Basidiomycota</taxon>
        <taxon>Agaricomycotina</taxon>
        <taxon>Tremellomycetes</taxon>
        <taxon>Tremellales</taxon>
        <taxon>Cryptococcaceae</taxon>
        <taxon>Kwoniella</taxon>
    </lineage>
</organism>
<evidence type="ECO:0000313" key="9">
    <source>
        <dbReference type="Proteomes" id="UP001329825"/>
    </source>
</evidence>
<feature type="transmembrane region" description="Helical" evidence="6">
    <location>
        <begin position="106"/>
        <end position="132"/>
    </location>
</feature>
<proteinExistence type="inferred from homology"/>
<name>A0ABZ1CXK9_9TREE</name>
<evidence type="ECO:0000256" key="2">
    <source>
        <dbReference type="ARBA" id="ARBA00007742"/>
    </source>
</evidence>
<evidence type="ECO:0000256" key="6">
    <source>
        <dbReference type="SAM" id="Phobius"/>
    </source>
</evidence>
<dbReference type="InterPro" id="IPR039357">
    <property type="entry name" value="SRD5A/TECR"/>
</dbReference>
<dbReference type="Proteomes" id="UP001329825">
    <property type="component" value="Chromosome 4"/>
</dbReference>
<evidence type="ECO:0000256" key="1">
    <source>
        <dbReference type="ARBA" id="ARBA00004141"/>
    </source>
</evidence>